<sequence length="82" mass="8916">MVTVGLYPAVRVAVSIALLQHLCTDPLVAGWWPGPVAEHAFRRVVTTGQHQPGQHRSGAPPRRTDRTRVTSHEIPQAPPNPA</sequence>
<proteinExistence type="predicted"/>
<feature type="compositionally biased region" description="Basic and acidic residues" evidence="1">
    <location>
        <begin position="62"/>
        <end position="71"/>
    </location>
</feature>
<evidence type="ECO:0000256" key="1">
    <source>
        <dbReference type="SAM" id="MobiDB-lite"/>
    </source>
</evidence>
<feature type="region of interest" description="Disordered" evidence="1">
    <location>
        <begin position="46"/>
        <end position="82"/>
    </location>
</feature>
<dbReference type="EMBL" id="GGFK01014181">
    <property type="protein sequence ID" value="MBW47502.1"/>
    <property type="molecule type" value="Transcribed_RNA"/>
</dbReference>
<name>A0A2M4B3F0_9DIPT</name>
<reference evidence="2" key="1">
    <citation type="submission" date="2018-01" db="EMBL/GenBank/DDBJ databases">
        <title>An insight into the sialome of Amazonian anophelines.</title>
        <authorList>
            <person name="Ribeiro J.M."/>
            <person name="Scarpassa V."/>
            <person name="Calvo E."/>
        </authorList>
    </citation>
    <scope>NUCLEOTIDE SEQUENCE</scope>
    <source>
        <tissue evidence="2">Salivary glands</tissue>
    </source>
</reference>
<organism evidence="2">
    <name type="scientific">Anopheles triannulatus</name>
    <dbReference type="NCBI Taxonomy" id="58253"/>
    <lineage>
        <taxon>Eukaryota</taxon>
        <taxon>Metazoa</taxon>
        <taxon>Ecdysozoa</taxon>
        <taxon>Arthropoda</taxon>
        <taxon>Hexapoda</taxon>
        <taxon>Insecta</taxon>
        <taxon>Pterygota</taxon>
        <taxon>Neoptera</taxon>
        <taxon>Endopterygota</taxon>
        <taxon>Diptera</taxon>
        <taxon>Nematocera</taxon>
        <taxon>Culicoidea</taxon>
        <taxon>Culicidae</taxon>
        <taxon>Anophelinae</taxon>
        <taxon>Anopheles</taxon>
    </lineage>
</organism>
<accession>A0A2M4B3F0</accession>
<evidence type="ECO:0000313" key="2">
    <source>
        <dbReference type="EMBL" id="MBW47502.1"/>
    </source>
</evidence>
<protein>
    <submittedName>
        <fullName evidence="2">Putative secreted protein</fullName>
    </submittedName>
</protein>
<dbReference type="AlphaFoldDB" id="A0A2M4B3F0"/>